<name>A0A8J4AYJ8_9CHLO</name>
<sequence length="171" mass="19091">MQGFWEGKCRHFRNVPFRNVPSRNVCLSPPRMHLQNVVELQICKKSDSGGAPLPSRHRHIASTARGSISTSILPPKWRRRAQTGYVVSRRLGLTSFKEHEIRKLLSAVLRFYYIYHLGIMTCISIDSEISISHSSSSSRGSDGGGSGGSHPFSPSATTEATARVRPHQHWL</sequence>
<protein>
    <submittedName>
        <fullName evidence="2">Uncharacterized protein</fullName>
    </submittedName>
</protein>
<dbReference type="EMBL" id="BNCO01000008">
    <property type="protein sequence ID" value="GIL49869.1"/>
    <property type="molecule type" value="Genomic_DNA"/>
</dbReference>
<proteinExistence type="predicted"/>
<evidence type="ECO:0000313" key="3">
    <source>
        <dbReference type="Proteomes" id="UP000747399"/>
    </source>
</evidence>
<dbReference type="Proteomes" id="UP000747399">
    <property type="component" value="Unassembled WGS sequence"/>
</dbReference>
<feature type="region of interest" description="Disordered" evidence="1">
    <location>
        <begin position="134"/>
        <end position="171"/>
    </location>
</feature>
<keyword evidence="3" id="KW-1185">Reference proteome</keyword>
<accession>A0A8J4AYJ8</accession>
<comment type="caution">
    <text evidence="2">The sequence shown here is derived from an EMBL/GenBank/DDBJ whole genome shotgun (WGS) entry which is preliminary data.</text>
</comment>
<gene>
    <name evidence="2" type="ORF">Vafri_6184</name>
</gene>
<organism evidence="2 3">
    <name type="scientific">Volvox africanus</name>
    <dbReference type="NCBI Taxonomy" id="51714"/>
    <lineage>
        <taxon>Eukaryota</taxon>
        <taxon>Viridiplantae</taxon>
        <taxon>Chlorophyta</taxon>
        <taxon>core chlorophytes</taxon>
        <taxon>Chlorophyceae</taxon>
        <taxon>CS clade</taxon>
        <taxon>Chlamydomonadales</taxon>
        <taxon>Volvocaceae</taxon>
        <taxon>Volvox</taxon>
    </lineage>
</organism>
<reference evidence="2" key="1">
    <citation type="journal article" date="2021" name="Proc. Natl. Acad. Sci. U.S.A.">
        <title>Three genomes in the algal genus Volvox reveal the fate of a haploid sex-determining region after a transition to homothallism.</title>
        <authorList>
            <person name="Yamamoto K."/>
            <person name="Hamaji T."/>
            <person name="Kawai-Toyooka H."/>
            <person name="Matsuzaki R."/>
            <person name="Takahashi F."/>
            <person name="Nishimura Y."/>
            <person name="Kawachi M."/>
            <person name="Noguchi H."/>
            <person name="Minakuchi Y."/>
            <person name="Umen J.G."/>
            <person name="Toyoda A."/>
            <person name="Nozaki H."/>
        </authorList>
    </citation>
    <scope>NUCLEOTIDE SEQUENCE</scope>
    <source>
        <strain evidence="2">NIES-3780</strain>
    </source>
</reference>
<dbReference type="AlphaFoldDB" id="A0A8J4AYJ8"/>
<evidence type="ECO:0000313" key="2">
    <source>
        <dbReference type="EMBL" id="GIL49869.1"/>
    </source>
</evidence>
<evidence type="ECO:0000256" key="1">
    <source>
        <dbReference type="SAM" id="MobiDB-lite"/>
    </source>
</evidence>